<organism evidence="2 3">
    <name type="scientific">Shouchella lehensis</name>
    <dbReference type="NCBI Taxonomy" id="300825"/>
    <lineage>
        <taxon>Bacteria</taxon>
        <taxon>Bacillati</taxon>
        <taxon>Bacillota</taxon>
        <taxon>Bacilli</taxon>
        <taxon>Bacillales</taxon>
        <taxon>Bacillaceae</taxon>
        <taxon>Shouchella</taxon>
    </lineage>
</organism>
<proteinExistence type="predicted"/>
<evidence type="ECO:0000313" key="2">
    <source>
        <dbReference type="EMBL" id="TES48427.1"/>
    </source>
</evidence>
<dbReference type="Gene3D" id="3.90.550.10">
    <property type="entry name" value="Spore Coat Polysaccharide Biosynthesis Protein SpsA, Chain A"/>
    <property type="match status" value="1"/>
</dbReference>
<dbReference type="Pfam" id="PF00535">
    <property type="entry name" value="Glycos_transf_2"/>
    <property type="match status" value="1"/>
</dbReference>
<gene>
    <name evidence="2" type="ORF">E2L03_15050</name>
</gene>
<feature type="domain" description="Glycosyltransferase 2-like" evidence="1">
    <location>
        <begin position="46"/>
        <end position="144"/>
    </location>
</feature>
<protein>
    <submittedName>
        <fullName evidence="2">Glycosyltransferase</fullName>
    </submittedName>
</protein>
<comment type="caution">
    <text evidence="2">The sequence shown here is derived from an EMBL/GenBank/DDBJ whole genome shotgun (WGS) entry which is preliminary data.</text>
</comment>
<dbReference type="Proteomes" id="UP000298210">
    <property type="component" value="Unassembled WGS sequence"/>
</dbReference>
<dbReference type="AlphaFoldDB" id="A0A4Y7WJH6"/>
<evidence type="ECO:0000313" key="3">
    <source>
        <dbReference type="Proteomes" id="UP000298210"/>
    </source>
</evidence>
<dbReference type="EMBL" id="SNUX01000003">
    <property type="protein sequence ID" value="TES48427.1"/>
    <property type="molecule type" value="Genomic_DNA"/>
</dbReference>
<dbReference type="PANTHER" id="PTHR43630:SF2">
    <property type="entry name" value="GLYCOSYLTRANSFERASE"/>
    <property type="match status" value="1"/>
</dbReference>
<name>A0A4Y7WJH6_9BACI</name>
<keyword evidence="2" id="KW-0808">Transferase</keyword>
<dbReference type="InterPro" id="IPR001173">
    <property type="entry name" value="Glyco_trans_2-like"/>
</dbReference>
<reference evidence="2 3" key="1">
    <citation type="submission" date="2019-03" db="EMBL/GenBank/DDBJ databases">
        <authorList>
            <person name="Liu G."/>
        </authorList>
    </citation>
    <scope>NUCLEOTIDE SEQUENCE [LARGE SCALE GENOMIC DNA]</scope>
    <source>
        <strain evidence="2 3">DSM 19099</strain>
    </source>
</reference>
<evidence type="ECO:0000259" key="1">
    <source>
        <dbReference type="Pfam" id="PF00535"/>
    </source>
</evidence>
<dbReference type="InterPro" id="IPR029044">
    <property type="entry name" value="Nucleotide-diphossugar_trans"/>
</dbReference>
<dbReference type="PANTHER" id="PTHR43630">
    <property type="entry name" value="POLY-BETA-1,6-N-ACETYL-D-GLUCOSAMINE SYNTHASE"/>
    <property type="match status" value="1"/>
</dbReference>
<dbReference type="SUPFAM" id="SSF53448">
    <property type="entry name" value="Nucleotide-diphospho-sugar transferases"/>
    <property type="match status" value="1"/>
</dbReference>
<dbReference type="GO" id="GO:0016740">
    <property type="term" value="F:transferase activity"/>
    <property type="evidence" value="ECO:0007669"/>
    <property type="project" value="UniProtKB-KW"/>
</dbReference>
<accession>A0A4Y7WJH6</accession>
<sequence>MMKYDNDAKEKFFTNLKLYSSNITEKIESLRSHSIEPSQLKQFSLSVIVICKDEERCIERCLNAINRNIGVNDEVIIIDTGSTDHTLNILNKYRAQSNFFIFEKEWNNDFAEIRNFGIHKASKDWIVFIDADETVENDSFANLKSHLSIIDLLNVEAVCCPAIVNTGGHVVQTVRRIIPNCQSIFYFGAVHEEPRPDDHSELFYLAFEDIVFHHDGYVEAVSTSKEKQKRNMALLYPMIDKEPLSPRWHYLLCRDGKGALNEDFYRDTLLKVITLCGDDELNKEYKVRAVSDLIEFYLGAGDIDQAANNLEMLKELAPHMTDTLYWDILVQVIIFEYNYHQFIQRIIDYKKTHKELDYGSLNSNGFHLDHLLSRLFFNIREYGSSFAILKKLENAQYGEYKAQYEELHKTLKNFLQAGEGNEK</sequence>